<dbReference type="Proteomes" id="UP000265631">
    <property type="component" value="Unassembled WGS sequence"/>
</dbReference>
<comment type="caution">
    <text evidence="2">The sequence shown here is derived from an EMBL/GenBank/DDBJ whole genome shotgun (WGS) entry which is preliminary data.</text>
</comment>
<gene>
    <name evidence="2" type="ORF">FIE12Z_3002</name>
</gene>
<dbReference type="EMBL" id="PXXK01000060">
    <property type="protein sequence ID" value="RFN52734.1"/>
    <property type="molecule type" value="Genomic_DNA"/>
</dbReference>
<feature type="compositionally biased region" description="Polar residues" evidence="1">
    <location>
        <begin position="12"/>
        <end position="27"/>
    </location>
</feature>
<sequence length="484" mass="54606">MKPHPVVRPSDKSTASAKYTFDGSTTRPRSPVMDLFETLPAELLVPVLRNLPDLGSLYNIARASPRVFHFLNGSLGAAILEHILDSWCGVILDHPGISTGVDEGFFDRWEASTTLWVSHILRLIALVRSCSSTNPVAENLTSFTLKYVMPTKTPIVVYPHVTLIPPSCLPTIRLQDVTGGDQALSTREMLCLIRKIVALTDECFHFFHDRIKATQPQHLIRKLSDTRYLGSSYKFDVGGEVSYYEYQHILHGFCSLQLRYELNNAVQEGRLAWSPDDIEAIRGMNKTYQAHIDYEKPEVCFSWEPLSTAAIYVASLEGVPDESSSVGDVALGRNGLRVFYDTGLRPLKGGHLKLPRPKHEDTRFTWPTTVIRQPPPSRTFLGHCYRLMFAGEGAARSPNILISRNSRYITEGLLFRPFRRLGLNIWDDDRLLRMEMVYGPSCASYIANAFTQVGNYDENLAFTWASLLSPKEKDELRAYQQMGD</sequence>
<organism evidence="2 3">
    <name type="scientific">Fusarium flagelliforme</name>
    <dbReference type="NCBI Taxonomy" id="2675880"/>
    <lineage>
        <taxon>Eukaryota</taxon>
        <taxon>Fungi</taxon>
        <taxon>Dikarya</taxon>
        <taxon>Ascomycota</taxon>
        <taxon>Pezizomycotina</taxon>
        <taxon>Sordariomycetes</taxon>
        <taxon>Hypocreomycetidae</taxon>
        <taxon>Hypocreales</taxon>
        <taxon>Nectriaceae</taxon>
        <taxon>Fusarium</taxon>
        <taxon>Fusarium incarnatum-equiseti species complex</taxon>
    </lineage>
</organism>
<evidence type="ECO:0000313" key="2">
    <source>
        <dbReference type="EMBL" id="RFN52734.1"/>
    </source>
</evidence>
<accession>A0A395MXV0</accession>
<keyword evidence="3" id="KW-1185">Reference proteome</keyword>
<name>A0A395MXV0_9HYPO</name>
<reference evidence="2 3" key="1">
    <citation type="journal article" date="2018" name="PLoS Pathog.">
        <title>Evolution of structural diversity of trichothecenes, a family of toxins produced by plant pathogenic and entomopathogenic fungi.</title>
        <authorList>
            <person name="Proctor R.H."/>
            <person name="McCormick S.P."/>
            <person name="Kim H.S."/>
            <person name="Cardoza R.E."/>
            <person name="Stanley A.M."/>
            <person name="Lindo L."/>
            <person name="Kelly A."/>
            <person name="Brown D.W."/>
            <person name="Lee T."/>
            <person name="Vaughan M.M."/>
            <person name="Alexander N.J."/>
            <person name="Busman M."/>
            <person name="Gutierrez S."/>
        </authorList>
    </citation>
    <scope>NUCLEOTIDE SEQUENCE [LARGE SCALE GENOMIC DNA]</scope>
    <source>
        <strain evidence="2 3">NRRL 13405</strain>
    </source>
</reference>
<evidence type="ECO:0000313" key="3">
    <source>
        <dbReference type="Proteomes" id="UP000265631"/>
    </source>
</evidence>
<evidence type="ECO:0000256" key="1">
    <source>
        <dbReference type="SAM" id="MobiDB-lite"/>
    </source>
</evidence>
<dbReference type="AlphaFoldDB" id="A0A395MXV0"/>
<proteinExistence type="predicted"/>
<protein>
    <submittedName>
        <fullName evidence="2">Uncharacterized protein</fullName>
    </submittedName>
</protein>
<feature type="region of interest" description="Disordered" evidence="1">
    <location>
        <begin position="1"/>
        <end position="27"/>
    </location>
</feature>